<name>A0A1F4XR01_9BACT</name>
<evidence type="ECO:0000313" key="2">
    <source>
        <dbReference type="EMBL" id="OGC84024.1"/>
    </source>
</evidence>
<dbReference type="SUPFAM" id="SSF56281">
    <property type="entry name" value="Metallo-hydrolase/oxidoreductase"/>
    <property type="match status" value="1"/>
</dbReference>
<evidence type="ECO:0000259" key="1">
    <source>
        <dbReference type="SMART" id="SM00849"/>
    </source>
</evidence>
<dbReference type="PANTHER" id="PTHR30619:SF1">
    <property type="entry name" value="RECOMBINATION PROTEIN 2"/>
    <property type="match status" value="1"/>
</dbReference>
<proteinExistence type="predicted"/>
<dbReference type="InterPro" id="IPR036866">
    <property type="entry name" value="RibonucZ/Hydroxyglut_hydro"/>
</dbReference>
<dbReference type="AlphaFoldDB" id="A0A1F4XR01"/>
<accession>A0A1F4XR01</accession>
<dbReference type="InterPro" id="IPR052159">
    <property type="entry name" value="Competence_DNA_uptake"/>
</dbReference>
<dbReference type="SMART" id="SM00849">
    <property type="entry name" value="Lactamase_B"/>
    <property type="match status" value="1"/>
</dbReference>
<dbReference type="Proteomes" id="UP000177564">
    <property type="component" value="Unassembled WGS sequence"/>
</dbReference>
<organism evidence="2 3">
    <name type="scientific">Candidatus Adlerbacteria bacterium RIFCSPHIGHO2_02_FULL_52_17</name>
    <dbReference type="NCBI Taxonomy" id="1797240"/>
    <lineage>
        <taxon>Bacteria</taxon>
        <taxon>Candidatus Adleribacteriota</taxon>
    </lineage>
</organism>
<evidence type="ECO:0000313" key="3">
    <source>
        <dbReference type="Proteomes" id="UP000177564"/>
    </source>
</evidence>
<dbReference type="PANTHER" id="PTHR30619">
    <property type="entry name" value="DNA INTERNALIZATION/COMPETENCE PROTEIN COMEC/REC2"/>
    <property type="match status" value="1"/>
</dbReference>
<dbReference type="Gene3D" id="3.60.15.10">
    <property type="entry name" value="Ribonuclease Z/Hydroxyacylglutathione hydrolase-like"/>
    <property type="match status" value="1"/>
</dbReference>
<dbReference type="EMBL" id="MEWU01000003">
    <property type="protein sequence ID" value="OGC84024.1"/>
    <property type="molecule type" value="Genomic_DNA"/>
</dbReference>
<dbReference type="InterPro" id="IPR035681">
    <property type="entry name" value="ComA-like_MBL"/>
</dbReference>
<gene>
    <name evidence="2" type="ORF">A3D68_01765</name>
</gene>
<feature type="domain" description="Metallo-beta-lactamase" evidence="1">
    <location>
        <begin position="45"/>
        <end position="243"/>
    </location>
</feature>
<reference evidence="2 3" key="1">
    <citation type="journal article" date="2016" name="Nat. Commun.">
        <title>Thousands of microbial genomes shed light on interconnected biogeochemical processes in an aquifer system.</title>
        <authorList>
            <person name="Anantharaman K."/>
            <person name="Brown C.T."/>
            <person name="Hug L.A."/>
            <person name="Sharon I."/>
            <person name="Castelle C.J."/>
            <person name="Probst A.J."/>
            <person name="Thomas B.C."/>
            <person name="Singh A."/>
            <person name="Wilkins M.J."/>
            <person name="Karaoz U."/>
            <person name="Brodie E.L."/>
            <person name="Williams K.H."/>
            <person name="Hubbard S.S."/>
            <person name="Banfield J.F."/>
        </authorList>
    </citation>
    <scope>NUCLEOTIDE SEQUENCE [LARGE SCALE GENOMIC DNA]</scope>
</reference>
<comment type="caution">
    <text evidence="2">The sequence shown here is derived from an EMBL/GenBank/DDBJ whole genome shotgun (WGS) entry which is preliminary data.</text>
</comment>
<sequence length="286" mass="30596">MQKFWHYRSYFFIGFLALVTAAIWVAVFAATPSGVLTVAVLDVGQGDSIYIESPTGQQLVIDGGPGSALLHALPDVMPIGDRSLDAIVETHPDADHISGFVELLARYSVELFIKPGIEKDTATARALERGVADKKIPTYLARRGMWLELGGGAELRILYPDRDVSHTTKTNDGGVVARLVYGKTTVLFMADVSSAVESRLVLLDGSGLKSDILKVAHHGSKYSSASAFISTVSPAAAVISVGKNSYGHPTDQALSRLAAYSGEILRTDQAGTIVFVSDGKNFVRTR</sequence>
<dbReference type="CDD" id="cd07731">
    <property type="entry name" value="ComA-like_MBL-fold"/>
    <property type="match status" value="1"/>
</dbReference>
<dbReference type="Pfam" id="PF00753">
    <property type="entry name" value="Lactamase_B"/>
    <property type="match status" value="1"/>
</dbReference>
<protein>
    <recommendedName>
        <fullName evidence="1">Metallo-beta-lactamase domain-containing protein</fullName>
    </recommendedName>
</protein>
<dbReference type="InterPro" id="IPR001279">
    <property type="entry name" value="Metallo-B-lactamas"/>
</dbReference>